<accession>A0A1T4RZA6</accession>
<dbReference type="InterPro" id="IPR025354">
    <property type="entry name" value="DUF4258"/>
</dbReference>
<dbReference type="STRING" id="28122.SAMN02745108_02906"/>
<reference evidence="1 2" key="1">
    <citation type="submission" date="2017-02" db="EMBL/GenBank/DDBJ databases">
        <authorList>
            <person name="Peterson S.W."/>
        </authorList>
    </citation>
    <scope>NUCLEOTIDE SEQUENCE [LARGE SCALE GENOMIC DNA]</scope>
    <source>
        <strain evidence="1 2">ATCC 43854</strain>
    </source>
</reference>
<name>A0A1T4RZA6_9BACT</name>
<dbReference type="Pfam" id="PF14076">
    <property type="entry name" value="DUF4258"/>
    <property type="match status" value="1"/>
</dbReference>
<evidence type="ECO:0000313" key="2">
    <source>
        <dbReference type="Proteomes" id="UP000190449"/>
    </source>
</evidence>
<organism evidence="1 2">
    <name type="scientific">Fibrobacter intestinalis</name>
    <dbReference type="NCBI Taxonomy" id="28122"/>
    <lineage>
        <taxon>Bacteria</taxon>
        <taxon>Pseudomonadati</taxon>
        <taxon>Fibrobacterota</taxon>
        <taxon>Fibrobacteria</taxon>
        <taxon>Fibrobacterales</taxon>
        <taxon>Fibrobacteraceae</taxon>
        <taxon>Fibrobacter</taxon>
    </lineage>
</organism>
<dbReference type="Proteomes" id="UP000190449">
    <property type="component" value="Unassembled WGS sequence"/>
</dbReference>
<dbReference type="EMBL" id="FUWU01000097">
    <property type="protein sequence ID" value="SKA21354.1"/>
    <property type="molecule type" value="Genomic_DNA"/>
</dbReference>
<sequence>MIKWNKDKEQKLLDERGISLSDISEIIESGNVLDEVFVPNQKDHPGQKMFVVEYDGDIACVPFVKDDAGNFFLKTAFFSRVARKKFGGENDD</sequence>
<proteinExistence type="predicted"/>
<dbReference type="AlphaFoldDB" id="A0A1T4RZA6"/>
<protein>
    <submittedName>
        <fullName evidence="1">Uncharacterized protein</fullName>
    </submittedName>
</protein>
<dbReference type="RefSeq" id="WP_078777528.1">
    <property type="nucleotide sequence ID" value="NZ_FUWU01000097.1"/>
</dbReference>
<evidence type="ECO:0000313" key="1">
    <source>
        <dbReference type="EMBL" id="SKA21354.1"/>
    </source>
</evidence>
<gene>
    <name evidence="1" type="ORF">SAMN02745108_02906</name>
</gene>